<feature type="domain" description="Thioredoxin" evidence="3">
    <location>
        <begin position="94"/>
        <end position="155"/>
    </location>
</feature>
<accession>A0A835DVU1</accession>
<dbReference type="Gene3D" id="3.40.30.10">
    <property type="entry name" value="Glutaredoxin"/>
    <property type="match status" value="1"/>
</dbReference>
<keyword evidence="2" id="KW-0732">Signal</keyword>
<name>A0A835DVU1_9POAL</name>
<gene>
    <name evidence="4" type="ORF">HU200_062524</name>
</gene>
<dbReference type="InterPro" id="IPR036249">
    <property type="entry name" value="Thioredoxin-like_sf"/>
</dbReference>
<evidence type="ECO:0000259" key="3">
    <source>
        <dbReference type="Pfam" id="PF00085"/>
    </source>
</evidence>
<dbReference type="OrthoDB" id="10263751at2759"/>
<keyword evidence="5" id="KW-1185">Reference proteome</keyword>
<dbReference type="InterPro" id="IPR044176">
    <property type="entry name" value="TRL4_chloroplastic"/>
</dbReference>
<sequence length="229" mass="25455">MITSSLLPLRSFFLLPTSTSSAACRSPPSATVPFPRISLGRRRRRRLDASATKSSEEEAAAAGSTNGSLPGQPPVEEELDDDDLCSVDCVTEFKTDEEFQWYLERSKASGVLLVVDFYRPSCGSCKYIEKRFIRLCKGSREDGAPVVFLKHNVRNKPLPKLYLSSQAALRSRVIDEYDELSEVAGRLRIKVVPSFQFYKGGVLVDSFATRDKERIIAAIQKHTSPETTG</sequence>
<evidence type="ECO:0000256" key="1">
    <source>
        <dbReference type="SAM" id="MobiDB-lite"/>
    </source>
</evidence>
<dbReference type="Pfam" id="PF00085">
    <property type="entry name" value="Thioredoxin"/>
    <property type="match status" value="1"/>
</dbReference>
<dbReference type="EMBL" id="JACEFO010002629">
    <property type="protein sequence ID" value="KAF8653083.1"/>
    <property type="molecule type" value="Genomic_DNA"/>
</dbReference>
<protein>
    <recommendedName>
        <fullName evidence="3">Thioredoxin domain-containing protein</fullName>
    </recommendedName>
</protein>
<proteinExistence type="predicted"/>
<feature type="region of interest" description="Disordered" evidence="1">
    <location>
        <begin position="42"/>
        <end position="79"/>
    </location>
</feature>
<evidence type="ECO:0000256" key="2">
    <source>
        <dbReference type="SAM" id="SignalP"/>
    </source>
</evidence>
<dbReference type="SUPFAM" id="SSF52833">
    <property type="entry name" value="Thioredoxin-like"/>
    <property type="match status" value="1"/>
</dbReference>
<dbReference type="CDD" id="cd02947">
    <property type="entry name" value="TRX_family"/>
    <property type="match status" value="1"/>
</dbReference>
<feature type="chain" id="PRO_5032296790" description="Thioredoxin domain-containing protein" evidence="2">
    <location>
        <begin position="22"/>
        <end position="229"/>
    </location>
</feature>
<evidence type="ECO:0000313" key="5">
    <source>
        <dbReference type="Proteomes" id="UP000636709"/>
    </source>
</evidence>
<evidence type="ECO:0000313" key="4">
    <source>
        <dbReference type="EMBL" id="KAF8653083.1"/>
    </source>
</evidence>
<feature type="signal peptide" evidence="2">
    <location>
        <begin position="1"/>
        <end position="21"/>
    </location>
</feature>
<dbReference type="PANTHER" id="PTHR47912:SF1">
    <property type="entry name" value="THIOREDOXIN-LIKE 4, CHLOROPLASTIC"/>
    <property type="match status" value="1"/>
</dbReference>
<dbReference type="AlphaFoldDB" id="A0A835DVU1"/>
<dbReference type="InterPro" id="IPR013766">
    <property type="entry name" value="Thioredoxin_domain"/>
</dbReference>
<organism evidence="4 5">
    <name type="scientific">Digitaria exilis</name>
    <dbReference type="NCBI Taxonomy" id="1010633"/>
    <lineage>
        <taxon>Eukaryota</taxon>
        <taxon>Viridiplantae</taxon>
        <taxon>Streptophyta</taxon>
        <taxon>Embryophyta</taxon>
        <taxon>Tracheophyta</taxon>
        <taxon>Spermatophyta</taxon>
        <taxon>Magnoliopsida</taxon>
        <taxon>Liliopsida</taxon>
        <taxon>Poales</taxon>
        <taxon>Poaceae</taxon>
        <taxon>PACMAD clade</taxon>
        <taxon>Panicoideae</taxon>
        <taxon>Panicodae</taxon>
        <taxon>Paniceae</taxon>
        <taxon>Anthephorinae</taxon>
        <taxon>Digitaria</taxon>
    </lineage>
</organism>
<reference evidence="4" key="1">
    <citation type="submission" date="2020-07" db="EMBL/GenBank/DDBJ databases">
        <title>Genome sequence and genetic diversity analysis of an under-domesticated orphan crop, white fonio (Digitaria exilis).</title>
        <authorList>
            <person name="Bennetzen J.L."/>
            <person name="Chen S."/>
            <person name="Ma X."/>
            <person name="Wang X."/>
            <person name="Yssel A.E.J."/>
            <person name="Chaluvadi S.R."/>
            <person name="Johnson M."/>
            <person name="Gangashetty P."/>
            <person name="Hamidou F."/>
            <person name="Sanogo M.D."/>
            <person name="Zwaenepoel A."/>
            <person name="Wallace J."/>
            <person name="Van De Peer Y."/>
            <person name="Van Deynze A."/>
        </authorList>
    </citation>
    <scope>NUCLEOTIDE SEQUENCE</scope>
    <source>
        <tissue evidence="4">Leaves</tissue>
    </source>
</reference>
<dbReference type="PANTHER" id="PTHR47912">
    <property type="entry name" value="THIOREDOXIN-LIKE 4, CHLOROPLASTIC"/>
    <property type="match status" value="1"/>
</dbReference>
<comment type="caution">
    <text evidence="4">The sequence shown here is derived from an EMBL/GenBank/DDBJ whole genome shotgun (WGS) entry which is preliminary data.</text>
</comment>
<dbReference type="GO" id="GO:0009507">
    <property type="term" value="C:chloroplast"/>
    <property type="evidence" value="ECO:0007669"/>
    <property type="project" value="TreeGrafter"/>
</dbReference>
<dbReference type="Proteomes" id="UP000636709">
    <property type="component" value="Unassembled WGS sequence"/>
</dbReference>